<keyword evidence="3" id="KW-1185">Reference proteome</keyword>
<protein>
    <submittedName>
        <fullName evidence="2">Putative signal peptide protein</fullName>
    </submittedName>
</protein>
<feature type="compositionally biased region" description="Acidic residues" evidence="1">
    <location>
        <begin position="111"/>
        <end position="123"/>
    </location>
</feature>
<dbReference type="VEuPathDB" id="FungiDB:VP01_2670g1"/>
<evidence type="ECO:0000256" key="1">
    <source>
        <dbReference type="SAM" id="MobiDB-lite"/>
    </source>
</evidence>
<accession>A0A0L6V5Q4</accession>
<evidence type="ECO:0000313" key="3">
    <source>
        <dbReference type="Proteomes" id="UP000037035"/>
    </source>
</evidence>
<proteinExistence type="predicted"/>
<reference evidence="2 3" key="1">
    <citation type="submission" date="2015-08" db="EMBL/GenBank/DDBJ databases">
        <title>Next Generation Sequencing and Analysis of the Genome of Puccinia sorghi L Schw, the Causal Agent of Maize Common Rust.</title>
        <authorList>
            <person name="Rochi L."/>
            <person name="Burguener G."/>
            <person name="Darino M."/>
            <person name="Turjanski A."/>
            <person name="Kreff E."/>
            <person name="Dieguez M.J."/>
            <person name="Sacco F."/>
        </authorList>
    </citation>
    <scope>NUCLEOTIDE SEQUENCE [LARGE SCALE GENOMIC DNA]</scope>
    <source>
        <strain evidence="2 3">RO10H11247</strain>
    </source>
</reference>
<dbReference type="Proteomes" id="UP000037035">
    <property type="component" value="Unassembled WGS sequence"/>
</dbReference>
<gene>
    <name evidence="2" type="ORF">VP01_2670g1</name>
</gene>
<feature type="compositionally biased region" description="Polar residues" evidence="1">
    <location>
        <begin position="125"/>
        <end position="140"/>
    </location>
</feature>
<sequence>MVLSWMVCTTCAAAEGRTRRGCDTSGNGGLLEALIEFGLAHRLWDALSNMIGDHRAAQAEGDSKLHDPLDILMAVPGAFLSDTGEDTDWDRVSKSTRGRPSSSMLTAEERALDDDADDEEESSVPEGTNIIQPPSSNSSGPPLAAPPISESNPSRLARVLLGLRHPLEHCLEDVPSKRSRITKSESWPGKTNDVMLRCGWKKPGSRLGWIVK</sequence>
<evidence type="ECO:0000313" key="2">
    <source>
        <dbReference type="EMBL" id="KNZ55460.1"/>
    </source>
</evidence>
<organism evidence="2 3">
    <name type="scientific">Puccinia sorghi</name>
    <dbReference type="NCBI Taxonomy" id="27349"/>
    <lineage>
        <taxon>Eukaryota</taxon>
        <taxon>Fungi</taxon>
        <taxon>Dikarya</taxon>
        <taxon>Basidiomycota</taxon>
        <taxon>Pucciniomycotina</taxon>
        <taxon>Pucciniomycetes</taxon>
        <taxon>Pucciniales</taxon>
        <taxon>Pucciniaceae</taxon>
        <taxon>Puccinia</taxon>
    </lineage>
</organism>
<comment type="caution">
    <text evidence="2">The sequence shown here is derived from an EMBL/GenBank/DDBJ whole genome shotgun (WGS) entry which is preliminary data.</text>
</comment>
<dbReference type="AlphaFoldDB" id="A0A0L6V5Q4"/>
<dbReference type="EMBL" id="LAVV01007580">
    <property type="protein sequence ID" value="KNZ55460.1"/>
    <property type="molecule type" value="Genomic_DNA"/>
</dbReference>
<name>A0A0L6V5Q4_9BASI</name>
<feature type="region of interest" description="Disordered" evidence="1">
    <location>
        <begin position="83"/>
        <end position="151"/>
    </location>
</feature>